<dbReference type="AlphaFoldDB" id="A0A1B0AVK7"/>
<evidence type="ECO:0000259" key="7">
    <source>
        <dbReference type="PROSITE" id="PS50913"/>
    </source>
</evidence>
<dbReference type="VEuPathDB" id="VectorBase:GPPI010096"/>
<feature type="domain" description="GRIP" evidence="7">
    <location>
        <begin position="648"/>
        <end position="698"/>
    </location>
</feature>
<dbReference type="PANTHER" id="PTHR23157">
    <property type="entry name" value="GRIP AND COILED-COIL DOMAIN-CONTAINING PROTEIN 1"/>
    <property type="match status" value="1"/>
</dbReference>
<dbReference type="GO" id="GO:0005794">
    <property type="term" value="C:Golgi apparatus"/>
    <property type="evidence" value="ECO:0007669"/>
    <property type="project" value="TreeGrafter"/>
</dbReference>
<evidence type="ECO:0000256" key="6">
    <source>
        <dbReference type="SAM" id="Coils"/>
    </source>
</evidence>
<keyword evidence="9" id="KW-1185">Reference proteome</keyword>
<dbReference type="Pfam" id="PF01465">
    <property type="entry name" value="GRIP"/>
    <property type="match status" value="1"/>
</dbReference>
<dbReference type="PANTHER" id="PTHR23157:SF25">
    <property type="entry name" value="GRIP AND COILED-COIL DOMAIN-CONTAINING PROTEIN 1"/>
    <property type="match status" value="1"/>
</dbReference>
<dbReference type="InterPro" id="IPR051952">
    <property type="entry name" value="Golgi-autophagy_related"/>
</dbReference>
<feature type="coiled-coil region" evidence="6">
    <location>
        <begin position="5"/>
        <end position="53"/>
    </location>
</feature>
<keyword evidence="5" id="KW-0472">Membrane</keyword>
<feature type="coiled-coil region" evidence="6">
    <location>
        <begin position="418"/>
        <end position="531"/>
    </location>
</feature>
<evidence type="ECO:0000256" key="5">
    <source>
        <dbReference type="ARBA" id="ARBA00023136"/>
    </source>
</evidence>
<dbReference type="STRING" id="67801.A0A1B0AVK7"/>
<evidence type="ECO:0000256" key="2">
    <source>
        <dbReference type="ARBA" id="ARBA00004496"/>
    </source>
</evidence>
<dbReference type="InterPro" id="IPR000237">
    <property type="entry name" value="GRIP_dom"/>
</dbReference>
<feature type="coiled-coil region" evidence="6">
    <location>
        <begin position="93"/>
        <end position="340"/>
    </location>
</feature>
<reference evidence="8" key="2">
    <citation type="submission" date="2020-05" db="UniProtKB">
        <authorList>
            <consortium name="EnsemblMetazoa"/>
        </authorList>
    </citation>
    <scope>IDENTIFICATION</scope>
    <source>
        <strain evidence="8">IAEA</strain>
    </source>
</reference>
<dbReference type="SMART" id="SM00755">
    <property type="entry name" value="Grip"/>
    <property type="match status" value="1"/>
</dbReference>
<reference evidence="9" key="1">
    <citation type="submission" date="2015-01" db="EMBL/GenBank/DDBJ databases">
        <authorList>
            <person name="Aksoy S."/>
            <person name="Warren W."/>
            <person name="Wilson R.K."/>
        </authorList>
    </citation>
    <scope>NUCLEOTIDE SEQUENCE [LARGE SCALE GENOMIC DNA]</scope>
    <source>
        <strain evidence="9">IAEA</strain>
    </source>
</reference>
<organism evidence="8 9">
    <name type="scientific">Glossina palpalis gambiensis</name>
    <dbReference type="NCBI Taxonomy" id="67801"/>
    <lineage>
        <taxon>Eukaryota</taxon>
        <taxon>Metazoa</taxon>
        <taxon>Ecdysozoa</taxon>
        <taxon>Arthropoda</taxon>
        <taxon>Hexapoda</taxon>
        <taxon>Insecta</taxon>
        <taxon>Pterygota</taxon>
        <taxon>Neoptera</taxon>
        <taxon>Endopterygota</taxon>
        <taxon>Diptera</taxon>
        <taxon>Brachycera</taxon>
        <taxon>Muscomorpha</taxon>
        <taxon>Hippoboscoidea</taxon>
        <taxon>Glossinidae</taxon>
        <taxon>Glossina</taxon>
    </lineage>
</organism>
<evidence type="ECO:0000313" key="9">
    <source>
        <dbReference type="Proteomes" id="UP000092460"/>
    </source>
</evidence>
<evidence type="ECO:0000256" key="1">
    <source>
        <dbReference type="ARBA" id="ARBA00004184"/>
    </source>
</evidence>
<comment type="subcellular location">
    <subcellularLocation>
        <location evidence="2">Cytoplasm</location>
    </subcellularLocation>
    <subcellularLocation>
        <location evidence="1">Endomembrane system</location>
        <topology evidence="1">Peripheral membrane protein</topology>
    </subcellularLocation>
</comment>
<evidence type="ECO:0000256" key="3">
    <source>
        <dbReference type="ARBA" id="ARBA00022490"/>
    </source>
</evidence>
<protein>
    <recommendedName>
        <fullName evidence="7">GRIP domain-containing protein</fullName>
    </recommendedName>
</protein>
<dbReference type="Proteomes" id="UP000092460">
    <property type="component" value="Unassembled WGS sequence"/>
</dbReference>
<keyword evidence="3" id="KW-0963">Cytoplasm</keyword>
<sequence>MERTKRDLESVISSQNEQLTRYEKRLKDVVTAYKGLLKEKEALETSLSALTATKADVTGEDDNEPSSKAAHTRDKNEKVINNEDVMLPGVDDKANLQTQIHTLMNSLATLSAEKSRMEASFQNDKKQLRILLTQKDQTINDLQKKIKENQDNAKNDIEDVKAKWIIERQEREKETNNQILMIRELQKLYADERHLKENIEMQLNNFKTQFASNEAENYRLRDLQAQLKDANAQLKQFQTNSKHLNIEQSEESSNLLKQVQQEMRLLKEQHAVAIKNEQKRAQLAEEQSRNQAALHEDRVANLEARLAELSTTVGTYDRLRQQDQESIHVLKRQLQDLERSTLTTEINNDQSFSYNHSEKEWILNKLATNSGDDLSAIVDEIMRLKKILLTGNSCSSNPIDLNKIFSVATDHTECQEELNRVTFQLEAAHTELKALQEKLTQQKTHIATLQDKVQVLNTNIEDQELELKQHNEKLRLAVKDERTKWKERQNDLENEYRGKLNDLEQQLHKQRSRSLRLLDEKEQEIKALQTSFEIFHSNNHHNISAISETNNAVSSDAESDDEAHHLAFPQKKLSVKPKKLAVSDSCHMLHYANEIARKDIEITNLRKSRYVAEASMRKAIQEKVAAQEELLTKISALEEHVDRLERCKTREGANLEYLKNVIISYIVSKDPDGRRHMMNAISAVLQFTPAETQAINSALHKK</sequence>
<proteinExistence type="predicted"/>
<accession>A0A1B0AVK7</accession>
<keyword evidence="4 6" id="KW-0175">Coiled coil</keyword>
<dbReference type="Gene3D" id="1.10.220.60">
    <property type="entry name" value="GRIP domain"/>
    <property type="match status" value="1"/>
</dbReference>
<evidence type="ECO:0000256" key="4">
    <source>
        <dbReference type="ARBA" id="ARBA00023054"/>
    </source>
</evidence>
<dbReference type="EnsemblMetazoa" id="GPPI010096-RA">
    <property type="protein sequence ID" value="GPPI010096-PA"/>
    <property type="gene ID" value="GPPI010096"/>
</dbReference>
<evidence type="ECO:0000313" key="8">
    <source>
        <dbReference type="EnsemblMetazoa" id="GPPI010096-PA"/>
    </source>
</evidence>
<dbReference type="PROSITE" id="PS50913">
    <property type="entry name" value="GRIP"/>
    <property type="match status" value="1"/>
</dbReference>
<name>A0A1B0AVK7_9MUSC</name>
<dbReference type="EMBL" id="JXJN01004287">
    <property type="status" value="NOT_ANNOTATED_CDS"/>
    <property type="molecule type" value="Genomic_DNA"/>
</dbReference>